<keyword evidence="3" id="KW-1185">Reference proteome</keyword>
<name>A0A2T2Y2U9_9ENTR</name>
<accession>A0A2T2Y2U9</accession>
<dbReference type="Proteomes" id="UP000240892">
    <property type="component" value="Unassembled WGS sequence"/>
</dbReference>
<sequence>MLRLRFWLKGYKRAVMYKNDIEKLTDELIGQAVLLLLKRNVPVNSMALLTQLRAMQATETERSRRDVFPSLIARIEAATGKQTKLTQGEHRENARWRSRDGSRQRKRKVH</sequence>
<protein>
    <submittedName>
        <fullName evidence="2">Uncharacterized protein</fullName>
    </submittedName>
</protein>
<feature type="region of interest" description="Disordered" evidence="1">
    <location>
        <begin position="79"/>
        <end position="110"/>
    </location>
</feature>
<dbReference type="RefSeq" id="WP_106926234.1">
    <property type="nucleotide sequence ID" value="NZ_CABMMU010000006.1"/>
</dbReference>
<reference evidence="2 3" key="1">
    <citation type="submission" date="2018-03" db="EMBL/GenBank/DDBJ databases">
        <title>First report of an OXA-48+CTX-M-M-producing Kluyvera ascorbata clone recovered from patients admitted in a University Hospital in Madrid, Spain.</title>
        <authorList>
            <person name="Hernandez-Garcia M."/>
            <person name="Leon-Sampedro R."/>
            <person name="Perez-Viso B."/>
            <person name="Morosini M.I."/>
            <person name="Lopez-Fresnena N."/>
            <person name="Coque T.M."/>
            <person name="Bonten M."/>
            <person name="Malhotra-Kumar S."/>
            <person name="Ruiz-Garbajosa P."/>
            <person name="Canton R."/>
        </authorList>
    </citation>
    <scope>NUCLEOTIDE SEQUENCE [LARGE SCALE GENOMIC DNA]</scope>
    <source>
        <strain evidence="2 3">KA2</strain>
    </source>
</reference>
<evidence type="ECO:0000313" key="2">
    <source>
        <dbReference type="EMBL" id="PSR46859.1"/>
    </source>
</evidence>
<feature type="compositionally biased region" description="Basic and acidic residues" evidence="1">
    <location>
        <begin position="87"/>
        <end position="103"/>
    </location>
</feature>
<organism evidence="2 3">
    <name type="scientific">Kluyvera genomosp. 2</name>
    <dbReference type="NCBI Taxonomy" id="2774054"/>
    <lineage>
        <taxon>Bacteria</taxon>
        <taxon>Pseudomonadati</taxon>
        <taxon>Pseudomonadota</taxon>
        <taxon>Gammaproteobacteria</taxon>
        <taxon>Enterobacterales</taxon>
        <taxon>Enterobacteriaceae</taxon>
        <taxon>Kluyvera</taxon>
    </lineage>
</organism>
<dbReference type="AlphaFoldDB" id="A0A2T2Y2U9"/>
<evidence type="ECO:0000313" key="3">
    <source>
        <dbReference type="Proteomes" id="UP000240892"/>
    </source>
</evidence>
<proteinExistence type="predicted"/>
<gene>
    <name evidence="2" type="ORF">C8256_09755</name>
</gene>
<dbReference type="EMBL" id="PYHO01000006">
    <property type="protein sequence ID" value="PSR46859.1"/>
    <property type="molecule type" value="Genomic_DNA"/>
</dbReference>
<comment type="caution">
    <text evidence="2">The sequence shown here is derived from an EMBL/GenBank/DDBJ whole genome shotgun (WGS) entry which is preliminary data.</text>
</comment>
<evidence type="ECO:0000256" key="1">
    <source>
        <dbReference type="SAM" id="MobiDB-lite"/>
    </source>
</evidence>